<organism evidence="1 2">
    <name type="scientific">Xanthomonas campestris pv. phaseoli</name>
    <dbReference type="NCBI Taxonomy" id="317013"/>
    <lineage>
        <taxon>Bacteria</taxon>
        <taxon>Pseudomonadati</taxon>
        <taxon>Pseudomonadota</taxon>
        <taxon>Gammaproteobacteria</taxon>
        <taxon>Lysobacterales</taxon>
        <taxon>Lysobacteraceae</taxon>
        <taxon>Xanthomonas</taxon>
    </lineage>
</organism>
<evidence type="ECO:0000313" key="1">
    <source>
        <dbReference type="EMBL" id="SOO22860.1"/>
    </source>
</evidence>
<accession>A0A7Z7NG67</accession>
<gene>
    <name evidence="1" type="ORF">XFF6991_170030</name>
</gene>
<name>A0A7Z7NG67_XANCH</name>
<evidence type="ECO:0000313" key="2">
    <source>
        <dbReference type="Proteomes" id="UP000234345"/>
    </source>
</evidence>
<comment type="caution">
    <text evidence="1">The sequence shown here is derived from an EMBL/GenBank/DDBJ whole genome shotgun (WGS) entry which is preliminary data.</text>
</comment>
<sequence length="26" mass="3111">MIFVLKSPHWFIRSSDFEDFLLVLLG</sequence>
<reference evidence="1 2" key="1">
    <citation type="submission" date="2017-10" db="EMBL/GenBank/DDBJ databases">
        <authorList>
            <person name="Regsiter A."/>
            <person name="William W."/>
        </authorList>
    </citation>
    <scope>NUCLEOTIDE SEQUENCE [LARGE SCALE GENOMIC DNA]</scope>
    <source>
        <strain evidence="1 2">CFBP6991</strain>
    </source>
</reference>
<dbReference type="EMBL" id="OCZC01000045">
    <property type="protein sequence ID" value="SOO22860.1"/>
    <property type="molecule type" value="Genomic_DNA"/>
</dbReference>
<dbReference type="AlphaFoldDB" id="A0A7Z7NG67"/>
<proteinExistence type="predicted"/>
<protein>
    <submittedName>
        <fullName evidence="1">Uncharacterized protein</fullName>
    </submittedName>
</protein>
<dbReference type="Proteomes" id="UP000234345">
    <property type="component" value="Unassembled WGS sequence"/>
</dbReference>